<organism evidence="2">
    <name type="scientific">marine sediment metagenome</name>
    <dbReference type="NCBI Taxonomy" id="412755"/>
    <lineage>
        <taxon>unclassified sequences</taxon>
        <taxon>metagenomes</taxon>
        <taxon>ecological metagenomes</taxon>
    </lineage>
</organism>
<reference evidence="2" key="1">
    <citation type="journal article" date="2014" name="Front. Microbiol.">
        <title>High frequency of phylogenetically diverse reductive dehalogenase-homologous genes in deep subseafloor sedimentary metagenomes.</title>
        <authorList>
            <person name="Kawai M."/>
            <person name="Futagami T."/>
            <person name="Toyoda A."/>
            <person name="Takaki Y."/>
            <person name="Nishi S."/>
            <person name="Hori S."/>
            <person name="Arai W."/>
            <person name="Tsubouchi T."/>
            <person name="Morono Y."/>
            <person name="Uchiyama I."/>
            <person name="Ito T."/>
            <person name="Fujiyama A."/>
            <person name="Inagaki F."/>
            <person name="Takami H."/>
        </authorList>
    </citation>
    <scope>NUCLEOTIDE SEQUENCE</scope>
    <source>
        <strain evidence="2">Expedition CK06-06</strain>
    </source>
</reference>
<keyword evidence="1" id="KW-1133">Transmembrane helix</keyword>
<feature type="transmembrane region" description="Helical" evidence="1">
    <location>
        <begin position="23"/>
        <end position="42"/>
    </location>
</feature>
<keyword evidence="1" id="KW-0472">Membrane</keyword>
<evidence type="ECO:0000313" key="2">
    <source>
        <dbReference type="EMBL" id="GAG17037.1"/>
    </source>
</evidence>
<keyword evidence="1" id="KW-0812">Transmembrane</keyword>
<dbReference type="EMBL" id="BARS01033975">
    <property type="protein sequence ID" value="GAG17037.1"/>
    <property type="molecule type" value="Genomic_DNA"/>
</dbReference>
<accession>X0W127</accession>
<feature type="non-terminal residue" evidence="2">
    <location>
        <position position="1"/>
    </location>
</feature>
<gene>
    <name evidence="2" type="ORF">S01H1_52557</name>
</gene>
<name>X0W127_9ZZZZ</name>
<proteinExistence type="predicted"/>
<feature type="transmembrane region" description="Helical" evidence="1">
    <location>
        <begin position="85"/>
        <end position="104"/>
    </location>
</feature>
<protein>
    <submittedName>
        <fullName evidence="2">Uncharacterized protein</fullName>
    </submittedName>
</protein>
<evidence type="ECO:0000256" key="1">
    <source>
        <dbReference type="SAM" id="Phobius"/>
    </source>
</evidence>
<comment type="caution">
    <text evidence="2">The sequence shown here is derived from an EMBL/GenBank/DDBJ whole genome shotgun (WGS) entry which is preliminary data.</text>
</comment>
<sequence>FGVTIGVVLYSNARLRQRSGGQLSFLAAFANSALILFFFAVWDLLILDWLIFVTIRPDFIVIPGTEGLAGYKHYFFHFKVGFLSLTQWVSVIGGGLVLAGLSMIRLGRTMNSQGENFKVRPLDTRREL</sequence>
<dbReference type="AlphaFoldDB" id="X0W127"/>